<dbReference type="InterPro" id="IPR036249">
    <property type="entry name" value="Thioredoxin-like_sf"/>
</dbReference>
<dbReference type="GO" id="GO:0004364">
    <property type="term" value="F:glutathione transferase activity"/>
    <property type="evidence" value="ECO:0007669"/>
    <property type="project" value="TreeGrafter"/>
</dbReference>
<dbReference type="InterPro" id="IPR040079">
    <property type="entry name" value="Glutathione_S-Trfase"/>
</dbReference>
<dbReference type="PROSITE" id="PS50405">
    <property type="entry name" value="GST_CTER"/>
    <property type="match status" value="1"/>
</dbReference>
<reference evidence="10" key="1">
    <citation type="journal article" date="2018" name="Comp. Biochem. Physiol. Part D Genomics Proteomics">
        <title>Genome-wide identification of the entire 90 glutathione S-transferase (GST) subfamily genes in four rotifer Brachionus species and transcriptional modulation in response to endocrine disrupting chemicals.</title>
        <authorList>
            <person name="Park J.C."/>
            <person name="Kim D.H."/>
            <person name="Lee M.C."/>
            <person name="Han J."/>
            <person name="Kim H.J."/>
            <person name="Hagiwara A."/>
            <person name="Hwang U.K."/>
            <person name="Park H.G."/>
            <person name="Lee J.S."/>
        </authorList>
    </citation>
    <scope>NUCLEOTIDE SEQUENCE</scope>
</reference>
<evidence type="ECO:0000256" key="6">
    <source>
        <dbReference type="ARBA" id="ARBA00022878"/>
    </source>
</evidence>
<dbReference type="PANTHER" id="PTHR42673">
    <property type="entry name" value="MALEYLACETOACETATE ISOMERASE"/>
    <property type="match status" value="1"/>
</dbReference>
<organism evidence="10">
    <name type="scientific">Brachionus rotundiformis</name>
    <dbReference type="NCBI Taxonomy" id="96890"/>
    <lineage>
        <taxon>Eukaryota</taxon>
        <taxon>Metazoa</taxon>
        <taxon>Spiralia</taxon>
        <taxon>Gnathifera</taxon>
        <taxon>Rotifera</taxon>
        <taxon>Eurotatoria</taxon>
        <taxon>Monogononta</taxon>
        <taxon>Pseudotrocha</taxon>
        <taxon>Ploima</taxon>
        <taxon>Brachionidae</taxon>
        <taxon>Brachionus</taxon>
    </lineage>
</organism>
<sequence>MNQIKIAKPILWSYFQSTCSWRVRIALNLKAIDYEYRAVDLLKNKGGEQFSKEFTNLNPKQEVPILFIDNYLFTQSIPIIEYLDETRRHGARLLPDDPVKRAKCRIIAELINSGIQPYQNANVIKKINAEMGKDKRKDWLHFYLNKGLNAVEEILKETKGRYCVGDEITMADLFLVPQVFAAKRYKIDMSIYPLINTINSELENIDDFLRAHPYSQPDFLRI</sequence>
<dbReference type="EMBL" id="MH189342">
    <property type="protein sequence ID" value="AYN44510.1"/>
    <property type="molecule type" value="mRNA"/>
</dbReference>
<name>A0A3G2JSF4_9BILA</name>
<evidence type="ECO:0000256" key="2">
    <source>
        <dbReference type="ARBA" id="ARBA00001955"/>
    </source>
</evidence>
<protein>
    <recommendedName>
        <fullName evidence="5">maleylacetoacetate isomerase</fullName>
        <ecNumber evidence="5">5.2.1.2</ecNumber>
    </recommendedName>
</protein>
<dbReference type="GO" id="GO:0016034">
    <property type="term" value="F:maleylacetoacetate isomerase activity"/>
    <property type="evidence" value="ECO:0007669"/>
    <property type="project" value="UniProtKB-EC"/>
</dbReference>
<dbReference type="PANTHER" id="PTHR42673:SF4">
    <property type="entry name" value="MALEYLACETOACETATE ISOMERASE"/>
    <property type="match status" value="1"/>
</dbReference>
<accession>A0A3G2JSF4</accession>
<dbReference type="PROSITE" id="PS51354">
    <property type="entry name" value="GLUTAREDOXIN_2"/>
    <property type="match status" value="1"/>
</dbReference>
<comment type="pathway">
    <text evidence="3">Amino-acid degradation; L-phenylalanine degradation; acetoacetate and fumarate from L-phenylalanine: step 5/6.</text>
</comment>
<dbReference type="Gene3D" id="3.40.30.10">
    <property type="entry name" value="Glutaredoxin"/>
    <property type="match status" value="1"/>
</dbReference>
<dbReference type="CDD" id="cd03191">
    <property type="entry name" value="GST_C_Zeta"/>
    <property type="match status" value="1"/>
</dbReference>
<dbReference type="InterPro" id="IPR034333">
    <property type="entry name" value="GST_Zeta_N"/>
</dbReference>
<evidence type="ECO:0000259" key="8">
    <source>
        <dbReference type="PROSITE" id="PS50404"/>
    </source>
</evidence>
<evidence type="ECO:0000256" key="1">
    <source>
        <dbReference type="ARBA" id="ARBA00001622"/>
    </source>
</evidence>
<dbReference type="SFLD" id="SFLDG00358">
    <property type="entry name" value="Main_(cytGST)"/>
    <property type="match status" value="1"/>
</dbReference>
<dbReference type="InterPro" id="IPR005955">
    <property type="entry name" value="GST_Zeta"/>
</dbReference>
<evidence type="ECO:0000259" key="9">
    <source>
        <dbReference type="PROSITE" id="PS50405"/>
    </source>
</evidence>
<dbReference type="Gene3D" id="1.20.1050.10">
    <property type="match status" value="1"/>
</dbReference>
<feature type="domain" description="GST C-terminal" evidence="9">
    <location>
        <begin position="97"/>
        <end position="219"/>
    </location>
</feature>
<dbReference type="UniPathway" id="UPA00139">
    <property type="reaction ID" value="UER00340"/>
</dbReference>
<dbReference type="EC" id="5.2.1.2" evidence="5"/>
<comment type="similarity">
    <text evidence="4">Belongs to the GST superfamily. Zeta family.</text>
</comment>
<dbReference type="SUPFAM" id="SSF47616">
    <property type="entry name" value="GST C-terminal domain-like"/>
    <property type="match status" value="1"/>
</dbReference>
<comment type="cofactor">
    <cofactor evidence="2">
        <name>glutathione</name>
        <dbReference type="ChEBI" id="CHEBI:57925"/>
    </cofactor>
</comment>
<dbReference type="InterPro" id="IPR004046">
    <property type="entry name" value="GST_C"/>
</dbReference>
<dbReference type="PROSITE" id="PS50404">
    <property type="entry name" value="GST_NTER"/>
    <property type="match status" value="1"/>
</dbReference>
<dbReference type="InterPro" id="IPR036282">
    <property type="entry name" value="Glutathione-S-Trfase_C_sf"/>
</dbReference>
<dbReference type="SFLD" id="SFLDS00019">
    <property type="entry name" value="Glutathione_Transferase_(cytos"/>
    <property type="match status" value="1"/>
</dbReference>
<feature type="domain" description="GST N-terminal" evidence="8">
    <location>
        <begin position="7"/>
        <end position="91"/>
    </location>
</feature>
<dbReference type="InterPro" id="IPR034330">
    <property type="entry name" value="GST_Zeta_C"/>
</dbReference>
<evidence type="ECO:0000313" key="10">
    <source>
        <dbReference type="EMBL" id="AYN44510.1"/>
    </source>
</evidence>
<dbReference type="Pfam" id="PF13409">
    <property type="entry name" value="GST_N_2"/>
    <property type="match status" value="1"/>
</dbReference>
<evidence type="ECO:0000256" key="4">
    <source>
        <dbReference type="ARBA" id="ARBA00010007"/>
    </source>
</evidence>
<keyword evidence="10" id="KW-0808">Transferase</keyword>
<dbReference type="CDD" id="cd03042">
    <property type="entry name" value="GST_N_Zeta"/>
    <property type="match status" value="1"/>
</dbReference>
<proteinExistence type="evidence at transcript level"/>
<dbReference type="AlphaFoldDB" id="A0A3G2JSF4"/>
<keyword evidence="7" id="KW-0585">Phenylalanine catabolism</keyword>
<keyword evidence="6" id="KW-0828">Tyrosine catabolism</keyword>
<dbReference type="Pfam" id="PF14497">
    <property type="entry name" value="GST_C_3"/>
    <property type="match status" value="1"/>
</dbReference>
<comment type="catalytic activity">
    <reaction evidence="1">
        <text>4-maleylacetoacetate = 4-fumarylacetoacetate</text>
        <dbReference type="Rhea" id="RHEA:14817"/>
        <dbReference type="ChEBI" id="CHEBI:17105"/>
        <dbReference type="ChEBI" id="CHEBI:18034"/>
        <dbReference type="EC" id="5.2.1.2"/>
    </reaction>
</comment>
<evidence type="ECO:0000256" key="7">
    <source>
        <dbReference type="ARBA" id="ARBA00023232"/>
    </source>
</evidence>
<dbReference type="GO" id="GO:0006572">
    <property type="term" value="P:L-tyrosine catabolic process"/>
    <property type="evidence" value="ECO:0007669"/>
    <property type="project" value="UniProtKB-KW"/>
</dbReference>
<dbReference type="GO" id="GO:0006749">
    <property type="term" value="P:glutathione metabolic process"/>
    <property type="evidence" value="ECO:0007669"/>
    <property type="project" value="TreeGrafter"/>
</dbReference>
<evidence type="ECO:0000256" key="3">
    <source>
        <dbReference type="ARBA" id="ARBA00004671"/>
    </source>
</evidence>
<dbReference type="GO" id="GO:0005739">
    <property type="term" value="C:mitochondrion"/>
    <property type="evidence" value="ECO:0007669"/>
    <property type="project" value="TreeGrafter"/>
</dbReference>
<dbReference type="GO" id="GO:0006559">
    <property type="term" value="P:L-phenylalanine catabolic process"/>
    <property type="evidence" value="ECO:0007669"/>
    <property type="project" value="UniProtKB-UniPathway"/>
</dbReference>
<evidence type="ECO:0000256" key="5">
    <source>
        <dbReference type="ARBA" id="ARBA00013199"/>
    </source>
</evidence>
<dbReference type="InterPro" id="IPR010987">
    <property type="entry name" value="Glutathione-S-Trfase_C-like"/>
</dbReference>
<dbReference type="InterPro" id="IPR004045">
    <property type="entry name" value="Glutathione_S-Trfase_N"/>
</dbReference>
<reference evidence="10" key="2">
    <citation type="submission" date="2018-04" db="EMBL/GenBank/DDBJ databases">
        <authorList>
            <person name="Lee J.-S."/>
        </authorList>
    </citation>
    <scope>NUCLEOTIDE SEQUENCE</scope>
</reference>
<dbReference type="NCBIfam" id="TIGR01262">
    <property type="entry name" value="maiA"/>
    <property type="match status" value="1"/>
</dbReference>
<dbReference type="FunFam" id="1.20.1050.10:FF:000010">
    <property type="entry name" value="Maleylacetoacetate isomerase isoform 1"/>
    <property type="match status" value="1"/>
</dbReference>
<dbReference type="SUPFAM" id="SSF52833">
    <property type="entry name" value="Thioredoxin-like"/>
    <property type="match status" value="1"/>
</dbReference>